<sequence length="165" mass="18674">METMLGLNTSQEIIFQGPEERIRDVINDIVVMASLYKQTGGEHALAGFIKLFNEYLEAIAPLEYVPGLAERLGEKLELTLWDVDFDYKALERLLTIIYEIRAYSENTRDRLGELAMLLSYFMAKAGVPLRELGGFNGLIGCRDWRERPGLMVTLAVLFLILASNP</sequence>
<protein>
    <submittedName>
        <fullName evidence="1">Uncharacterized protein</fullName>
    </submittedName>
</protein>
<dbReference type="HOGENOM" id="CLU_1607079_0_0_2"/>
<proteinExistence type="predicted"/>
<dbReference type="KEGG" id="dka:DKAM_0674"/>
<gene>
    <name evidence="1" type="ordered locus">DKAM_0674</name>
</gene>
<dbReference type="Proteomes" id="UP000006903">
    <property type="component" value="Chromosome"/>
</dbReference>
<name>B8D4G9_DESA1</name>
<dbReference type="STRING" id="490899.DKAM_0674"/>
<reference evidence="1 2" key="1">
    <citation type="journal article" date="2009" name="J. Bacteriol.">
        <title>Complete genome sequence of the anaerobic, protein-degrading hyperthermophilic crenarchaeon Desulfurococcus kamchatkensis.</title>
        <authorList>
            <person name="Ravin N.V."/>
            <person name="Mardanov A.V."/>
            <person name="Beletsky A.V."/>
            <person name="Kublanov I.V."/>
            <person name="Kolganova T.V."/>
            <person name="Lebedinsky A.V."/>
            <person name="Chernyh N.A."/>
            <person name="Bonch-Osmolovskaya E.A."/>
            <person name="Skryabin K.G."/>
        </authorList>
    </citation>
    <scope>NUCLEOTIDE SEQUENCE [LARGE SCALE GENOMIC DNA]</scope>
    <source>
        <strain evidence="2">DSM 18924 / JCM 16383 / VKM B-2413 / 1221n</strain>
    </source>
</reference>
<dbReference type="AlphaFoldDB" id="B8D4G9"/>
<dbReference type="RefSeq" id="WP_012608341.1">
    <property type="nucleotide sequence ID" value="NC_011766.1"/>
</dbReference>
<dbReference type="EMBL" id="CP001140">
    <property type="protein sequence ID" value="ACL11000.1"/>
    <property type="molecule type" value="Genomic_DNA"/>
</dbReference>
<accession>B8D4G9</accession>
<organism evidence="1 2">
    <name type="scientific">Desulfurococcus amylolyticus (strain DSM 18924 / JCM 16383 / VKM B-2413 / 1221n)</name>
    <name type="common">Desulfurococcus kamchatkensis</name>
    <dbReference type="NCBI Taxonomy" id="490899"/>
    <lineage>
        <taxon>Archaea</taxon>
        <taxon>Thermoproteota</taxon>
        <taxon>Thermoprotei</taxon>
        <taxon>Desulfurococcales</taxon>
        <taxon>Desulfurococcaceae</taxon>
        <taxon>Desulfurococcus</taxon>
    </lineage>
</organism>
<evidence type="ECO:0000313" key="2">
    <source>
        <dbReference type="Proteomes" id="UP000006903"/>
    </source>
</evidence>
<dbReference type="eggNOG" id="arCOG05955">
    <property type="taxonomic scope" value="Archaea"/>
</dbReference>
<evidence type="ECO:0000313" key="1">
    <source>
        <dbReference type="EMBL" id="ACL11000.1"/>
    </source>
</evidence>
<dbReference type="GeneID" id="7170856"/>